<dbReference type="Gene3D" id="1.10.287.180">
    <property type="entry name" value="Transcription elongation factor, GreA/GreB, N-terminal domain"/>
    <property type="match status" value="1"/>
</dbReference>
<dbReference type="EMBL" id="AWQU01000027">
    <property type="protein sequence ID" value="KFB07996.1"/>
    <property type="molecule type" value="Genomic_DNA"/>
</dbReference>
<dbReference type="PROSITE" id="PS00829">
    <property type="entry name" value="GREAB_1"/>
    <property type="match status" value="1"/>
</dbReference>
<comment type="function">
    <text evidence="6 8 9">Necessary for efficient RNA polymerase transcription elongation past template-encoded arresting sites. The arresting sites in DNA have the property of trapping a certain fraction of elongating RNA polymerases that pass through, resulting in locked ternary complexes. Cleavage of the nascent transcript by cleavage factors such as GreA or GreB allows the resumption of elongation from the new 3'terminus. GreA releases sequences of 2 to 3 nucleotides.</text>
</comment>
<dbReference type="Pfam" id="PF01272">
    <property type="entry name" value="GreA_GreB"/>
    <property type="match status" value="1"/>
</dbReference>
<proteinExistence type="inferred from homology"/>
<evidence type="ECO:0000256" key="7">
    <source>
        <dbReference type="ARBA" id="ARBA00030776"/>
    </source>
</evidence>
<keyword evidence="12" id="KW-0251">Elongation factor</keyword>
<dbReference type="InterPro" id="IPR018151">
    <property type="entry name" value="TF_GreA/GreB_CS"/>
</dbReference>
<evidence type="ECO:0000259" key="10">
    <source>
        <dbReference type="Pfam" id="PF01272"/>
    </source>
</evidence>
<evidence type="ECO:0000256" key="5">
    <source>
        <dbReference type="ARBA" id="ARBA00023163"/>
    </source>
</evidence>
<reference evidence="12 13" key="1">
    <citation type="journal article" date="2014" name="PLoS ONE">
        <title>Reduction of Hydrogen Peroxide Accumulation and Toxicity by a Catalase from Mycoplasma iowae.</title>
        <authorList>
            <person name="Pritchard R.E."/>
            <person name="Prassinos A.J."/>
            <person name="Osborne J.D."/>
            <person name="Raviv Z."/>
            <person name="Balish M.F."/>
        </authorList>
    </citation>
    <scope>NUCLEOTIDE SEQUENCE [LARGE SCALE GENOMIC DNA]</scope>
    <source>
        <strain evidence="12 13">DK-CPA</strain>
    </source>
</reference>
<dbReference type="Proteomes" id="UP000028523">
    <property type="component" value="Unassembled WGS sequence"/>
</dbReference>
<feature type="domain" description="Transcription elongation factor GreA/GreB C-terminal" evidence="10">
    <location>
        <begin position="86"/>
        <end position="159"/>
    </location>
</feature>
<name>A0A084U4W0_MALIO</name>
<dbReference type="RefSeq" id="WP_004025397.1">
    <property type="nucleotide sequence ID" value="NZ_AWQU01000027.1"/>
</dbReference>
<dbReference type="InterPro" id="IPR023459">
    <property type="entry name" value="Tscrpt_elong_fac_GreA/B_fam"/>
</dbReference>
<dbReference type="PANTHER" id="PTHR30437">
    <property type="entry name" value="TRANSCRIPTION ELONGATION FACTOR GREA"/>
    <property type="match status" value="1"/>
</dbReference>
<dbReference type="NCBIfam" id="TIGR01462">
    <property type="entry name" value="greA"/>
    <property type="match status" value="1"/>
</dbReference>
<keyword evidence="12" id="KW-0648">Protein biosynthesis</keyword>
<dbReference type="HAMAP" id="MF_00105">
    <property type="entry name" value="GreA_GreB"/>
    <property type="match status" value="1"/>
</dbReference>
<evidence type="ECO:0000313" key="13">
    <source>
        <dbReference type="Proteomes" id="UP000028523"/>
    </source>
</evidence>
<dbReference type="PIRSF" id="PIRSF006092">
    <property type="entry name" value="GreA_GreB"/>
    <property type="match status" value="1"/>
</dbReference>
<evidence type="ECO:0000259" key="11">
    <source>
        <dbReference type="Pfam" id="PF03449"/>
    </source>
</evidence>
<dbReference type="InterPro" id="IPR022691">
    <property type="entry name" value="Tscrpt_elong_fac_GreA/B_N"/>
</dbReference>
<dbReference type="InterPro" id="IPR028624">
    <property type="entry name" value="Tscrpt_elong_fac_GreA/B"/>
</dbReference>
<dbReference type="FunFam" id="1.10.287.180:FF:000001">
    <property type="entry name" value="Transcription elongation factor GreA"/>
    <property type="match status" value="1"/>
</dbReference>
<evidence type="ECO:0000256" key="1">
    <source>
        <dbReference type="ARBA" id="ARBA00008213"/>
    </source>
</evidence>
<dbReference type="Pfam" id="PF03449">
    <property type="entry name" value="GreA_GreB_N"/>
    <property type="match status" value="1"/>
</dbReference>
<dbReference type="InterPro" id="IPR036953">
    <property type="entry name" value="GreA/GreB_C_sf"/>
</dbReference>
<keyword evidence="13" id="KW-1185">Reference proteome</keyword>
<comment type="caution">
    <text evidence="12">The sequence shown here is derived from an EMBL/GenBank/DDBJ whole genome shotgun (WGS) entry which is preliminary data.</text>
</comment>
<evidence type="ECO:0000256" key="9">
    <source>
        <dbReference type="RuleBase" id="RU000556"/>
    </source>
</evidence>
<gene>
    <name evidence="8 12" type="primary">greA</name>
    <name evidence="12" type="ORF">P271_862</name>
</gene>
<evidence type="ECO:0000256" key="2">
    <source>
        <dbReference type="ARBA" id="ARBA00013729"/>
    </source>
</evidence>
<sequence>MSKNFITKEGLKELKKELDHLIKVKRPEILKQLQEAREQGDLSENADYDAAKNAQAQIEGRIKELQDQIDNSSIIEKGTKKSGSGNDIVKLSSTVTIYDVLDKKDYTYQILGSTESDPANNKISNECQLAKSILGKKVGDEIMVKGVENPYKVIIKKIS</sequence>
<keyword evidence="3 8" id="KW-0805">Transcription regulation</keyword>
<evidence type="ECO:0000256" key="3">
    <source>
        <dbReference type="ARBA" id="ARBA00023015"/>
    </source>
</evidence>
<dbReference type="InterPro" id="IPR036805">
    <property type="entry name" value="Tscrpt_elong_fac_GreA/B_N_sf"/>
</dbReference>
<dbReference type="Gene3D" id="3.10.50.30">
    <property type="entry name" value="Transcription elongation factor, GreA/GreB, C-terminal domain"/>
    <property type="match status" value="1"/>
</dbReference>
<evidence type="ECO:0000256" key="4">
    <source>
        <dbReference type="ARBA" id="ARBA00023125"/>
    </source>
</evidence>
<dbReference type="SUPFAM" id="SSF46557">
    <property type="entry name" value="GreA transcript cleavage protein, N-terminal domain"/>
    <property type="match status" value="1"/>
</dbReference>
<dbReference type="InterPro" id="IPR001437">
    <property type="entry name" value="Tscrpt_elong_fac_GreA/B_C"/>
</dbReference>
<evidence type="ECO:0000256" key="8">
    <source>
        <dbReference type="HAMAP-Rule" id="MF_00105"/>
    </source>
</evidence>
<organism evidence="12 13">
    <name type="scientific">Malacoplasma iowae DK-CPA</name>
    <dbReference type="NCBI Taxonomy" id="1394179"/>
    <lineage>
        <taxon>Bacteria</taxon>
        <taxon>Bacillati</taxon>
        <taxon>Mycoplasmatota</taxon>
        <taxon>Mycoplasmoidales</taxon>
        <taxon>Mycoplasmoidaceae</taxon>
        <taxon>Malacoplasma</taxon>
    </lineage>
</organism>
<accession>A0A084U4W0</accession>
<dbReference type="AlphaFoldDB" id="A0A084U4W0"/>
<dbReference type="GO" id="GO:0070063">
    <property type="term" value="F:RNA polymerase binding"/>
    <property type="evidence" value="ECO:0007669"/>
    <property type="project" value="InterPro"/>
</dbReference>
<evidence type="ECO:0000256" key="6">
    <source>
        <dbReference type="ARBA" id="ARBA00024916"/>
    </source>
</evidence>
<dbReference type="GO" id="GO:0032784">
    <property type="term" value="P:regulation of DNA-templated transcription elongation"/>
    <property type="evidence" value="ECO:0007669"/>
    <property type="project" value="UniProtKB-UniRule"/>
</dbReference>
<keyword evidence="4 8" id="KW-0238">DNA-binding</keyword>
<dbReference type="GO" id="GO:0003746">
    <property type="term" value="F:translation elongation factor activity"/>
    <property type="evidence" value="ECO:0007669"/>
    <property type="project" value="UniProtKB-KW"/>
</dbReference>
<dbReference type="GO" id="GO:0006354">
    <property type="term" value="P:DNA-templated transcription elongation"/>
    <property type="evidence" value="ECO:0007669"/>
    <property type="project" value="TreeGrafter"/>
</dbReference>
<protein>
    <recommendedName>
        <fullName evidence="2 8">Transcription elongation factor GreA</fullName>
    </recommendedName>
    <alternativeName>
        <fullName evidence="7 8">Transcript cleavage factor GreA</fullName>
    </alternativeName>
</protein>
<dbReference type="InterPro" id="IPR006359">
    <property type="entry name" value="Tscrpt_elong_fac_GreA"/>
</dbReference>
<feature type="domain" description="Transcription elongation factor GreA/GreB N-terminal" evidence="11">
    <location>
        <begin position="5"/>
        <end position="74"/>
    </location>
</feature>
<dbReference type="GeneID" id="96867073"/>
<keyword evidence="5 8" id="KW-0804">Transcription</keyword>
<dbReference type="SUPFAM" id="SSF54534">
    <property type="entry name" value="FKBP-like"/>
    <property type="match status" value="1"/>
</dbReference>
<dbReference type="NCBIfam" id="NF001263">
    <property type="entry name" value="PRK00226.1-4"/>
    <property type="match status" value="1"/>
</dbReference>
<evidence type="ECO:0000313" key="12">
    <source>
        <dbReference type="EMBL" id="KFB07996.1"/>
    </source>
</evidence>
<dbReference type="PANTHER" id="PTHR30437:SF4">
    <property type="entry name" value="TRANSCRIPTION ELONGATION FACTOR GREA"/>
    <property type="match status" value="1"/>
</dbReference>
<comment type="similarity">
    <text evidence="1 8 9">Belongs to the GreA/GreB family.</text>
</comment>
<dbReference type="GO" id="GO:0003677">
    <property type="term" value="F:DNA binding"/>
    <property type="evidence" value="ECO:0007669"/>
    <property type="project" value="UniProtKB-UniRule"/>
</dbReference>